<protein>
    <submittedName>
        <fullName evidence="2">U3 small nucleolar RNA-associated protein 13 C-terminal domain-containing protein</fullName>
    </submittedName>
</protein>
<evidence type="ECO:0000313" key="1">
    <source>
        <dbReference type="Proteomes" id="UP000887576"/>
    </source>
</evidence>
<dbReference type="Proteomes" id="UP000887576">
    <property type="component" value="Unplaced"/>
</dbReference>
<sequence>MPNLIEYKKERTIGVFYTGGDVLISKDGSTLFTACLNVVKAVKASNGETKYEIGDKAGDQSVTCFALAKDDSIMVIAYRNDLIQFYSLLGDDAAMTKQFRGMHIGPILLTRFSPNGECLATGGADGCAKIFNIKTNTCIKSFKGPTVISSLNYLDEKTLIVGYANGAVRVYDLTEPDDIIEITLHSSYVGAVLSFVYDNHKDIVIVSRDKTYSIFDLKTRQKVKVYPIFEVVEDGVIFEKNKLVTVGEEGVIKIFNVMTGKKLAARKISSQRIDTILKISSQRIDTILYSQELLSFLCITADQNIIIVDQHTLAIKKQFAGFNDEVYSACPVTPNETDKHFVFATNSSDLRLYNMADWSCQLIPGHTECALAVDSPRWNRHIFASGSKDTQILLWKLFDAEVKTELTTGDVADNVEQPVVLKQIAIGTGHTSDVSDVKFCHSEKNSPFFVSVSCDNTVKLWSINNLLENQEDDDEPEKLKASATMVAHKEDITCLEISPNDKLCATGSMDKTVRLWHIDRQVMKLGIAGTLSGHRRPVWKVKFSTHEQTVASCSSDGTIKIFSLLDKSCLKTLEGHAKPVTATLEGHSKPVTALEYVAHGTKLVSGDGSGILKLWDVATGVCDKTVEVQDERIWDIVAVEQEDGVPPNLLTIGGDGNIIYWKDATEELKVQIARDEAKKLAQIQTLSNFIDQGRFAEALVFAIDLKQPYNCLKVVNKIVEQRDREKFGQIIKGLSPEQLTTLIDYSSQWNTNTKTYYAAQEVLNVLLRSIHPDKLMQLPAIGKILQTFLPYTNRHLERLNNLDINTHYLAYLHSAARI</sequence>
<accession>A0AC34QN08</accession>
<proteinExistence type="predicted"/>
<evidence type="ECO:0000313" key="2">
    <source>
        <dbReference type="WBParaSite" id="JU765_v2.g17759.t3"/>
    </source>
</evidence>
<reference evidence="2" key="1">
    <citation type="submission" date="2022-11" db="UniProtKB">
        <authorList>
            <consortium name="WormBaseParasite"/>
        </authorList>
    </citation>
    <scope>IDENTIFICATION</scope>
</reference>
<name>A0AC34QN08_9BILA</name>
<organism evidence="1 2">
    <name type="scientific">Panagrolaimus sp. JU765</name>
    <dbReference type="NCBI Taxonomy" id="591449"/>
    <lineage>
        <taxon>Eukaryota</taxon>
        <taxon>Metazoa</taxon>
        <taxon>Ecdysozoa</taxon>
        <taxon>Nematoda</taxon>
        <taxon>Chromadorea</taxon>
        <taxon>Rhabditida</taxon>
        <taxon>Tylenchina</taxon>
        <taxon>Panagrolaimomorpha</taxon>
        <taxon>Panagrolaimoidea</taxon>
        <taxon>Panagrolaimidae</taxon>
        <taxon>Panagrolaimus</taxon>
    </lineage>
</organism>
<dbReference type="WBParaSite" id="JU765_v2.g17759.t3">
    <property type="protein sequence ID" value="JU765_v2.g17759.t3"/>
    <property type="gene ID" value="JU765_v2.g17759"/>
</dbReference>